<keyword evidence="3 10" id="KW-0813">Transport</keyword>
<comment type="caution">
    <text evidence="16">The sequence shown here is derived from an EMBL/GenBank/DDBJ whole genome shotgun (WGS) entry which is preliminary data.</text>
</comment>
<feature type="chain" id="PRO_5045246833" evidence="13">
    <location>
        <begin position="22"/>
        <end position="657"/>
    </location>
</feature>
<evidence type="ECO:0000313" key="17">
    <source>
        <dbReference type="Proteomes" id="UP000711178"/>
    </source>
</evidence>
<keyword evidence="5 10" id="KW-0812">Transmembrane</keyword>
<dbReference type="Pfam" id="PF00593">
    <property type="entry name" value="TonB_dep_Rec_b-barrel"/>
    <property type="match status" value="1"/>
</dbReference>
<evidence type="ECO:0000313" key="16">
    <source>
        <dbReference type="EMBL" id="MBW8289897.1"/>
    </source>
</evidence>
<keyword evidence="6 11" id="KW-0798">TonB box</keyword>
<evidence type="ECO:0000256" key="13">
    <source>
        <dbReference type="SAM" id="SignalP"/>
    </source>
</evidence>
<evidence type="ECO:0000259" key="15">
    <source>
        <dbReference type="Pfam" id="PF07715"/>
    </source>
</evidence>
<evidence type="ECO:0000256" key="5">
    <source>
        <dbReference type="ARBA" id="ARBA00022692"/>
    </source>
</evidence>
<dbReference type="InterPro" id="IPR039426">
    <property type="entry name" value="TonB-dep_rcpt-like"/>
</dbReference>
<dbReference type="InterPro" id="IPR036942">
    <property type="entry name" value="Beta-barrel_TonB_sf"/>
</dbReference>
<evidence type="ECO:0000256" key="2">
    <source>
        <dbReference type="ARBA" id="ARBA00009810"/>
    </source>
</evidence>
<evidence type="ECO:0000256" key="7">
    <source>
        <dbReference type="ARBA" id="ARBA00023136"/>
    </source>
</evidence>
<dbReference type="GeneID" id="89683941"/>
<protein>
    <submittedName>
        <fullName evidence="16">TonB-dependent receptor</fullName>
    </submittedName>
</protein>
<keyword evidence="13" id="KW-0732">Signal</keyword>
<dbReference type="PANTHER" id="PTHR30069">
    <property type="entry name" value="TONB-DEPENDENT OUTER MEMBRANE RECEPTOR"/>
    <property type="match status" value="1"/>
</dbReference>
<evidence type="ECO:0000256" key="9">
    <source>
        <dbReference type="ARBA" id="ARBA00023237"/>
    </source>
</evidence>
<keyword evidence="17" id="KW-1185">Reference proteome</keyword>
<accession>A0ABS7FIL0</accession>
<keyword evidence="4 10" id="KW-1134">Transmembrane beta strand</keyword>
<organism evidence="16 17">
    <name type="scientific">Chromobacterium subtsugae</name>
    <dbReference type="NCBI Taxonomy" id="251747"/>
    <lineage>
        <taxon>Bacteria</taxon>
        <taxon>Pseudomonadati</taxon>
        <taxon>Pseudomonadota</taxon>
        <taxon>Betaproteobacteria</taxon>
        <taxon>Neisseriales</taxon>
        <taxon>Chromobacteriaceae</taxon>
        <taxon>Chromobacterium</taxon>
    </lineage>
</organism>
<evidence type="ECO:0000256" key="8">
    <source>
        <dbReference type="ARBA" id="ARBA00023170"/>
    </source>
</evidence>
<dbReference type="Gene3D" id="2.40.170.20">
    <property type="entry name" value="TonB-dependent receptor, beta-barrel domain"/>
    <property type="match status" value="1"/>
</dbReference>
<dbReference type="PANTHER" id="PTHR30069:SF28">
    <property type="entry name" value="TONB-DEPENDENT RECEPTOR YNCD-RELATED"/>
    <property type="match status" value="1"/>
</dbReference>
<proteinExistence type="inferred from homology"/>
<evidence type="ECO:0000256" key="12">
    <source>
        <dbReference type="SAM" id="MobiDB-lite"/>
    </source>
</evidence>
<comment type="similarity">
    <text evidence="2 10 11">Belongs to the TonB-dependent receptor family.</text>
</comment>
<dbReference type="PROSITE" id="PS52016">
    <property type="entry name" value="TONB_DEPENDENT_REC_3"/>
    <property type="match status" value="1"/>
</dbReference>
<feature type="compositionally biased region" description="Low complexity" evidence="12">
    <location>
        <begin position="267"/>
        <end position="282"/>
    </location>
</feature>
<evidence type="ECO:0000256" key="3">
    <source>
        <dbReference type="ARBA" id="ARBA00022448"/>
    </source>
</evidence>
<dbReference type="Gene3D" id="2.170.130.10">
    <property type="entry name" value="TonB-dependent receptor, plug domain"/>
    <property type="match status" value="1"/>
</dbReference>
<dbReference type="RefSeq" id="WP_052258251.1">
    <property type="nucleotide sequence ID" value="NZ_CP142381.1"/>
</dbReference>
<comment type="subcellular location">
    <subcellularLocation>
        <location evidence="1 10">Cell outer membrane</location>
        <topology evidence="1 10">Multi-pass membrane protein</topology>
    </subcellularLocation>
</comment>
<dbReference type="SUPFAM" id="SSF56935">
    <property type="entry name" value="Porins"/>
    <property type="match status" value="1"/>
</dbReference>
<dbReference type="InterPro" id="IPR037066">
    <property type="entry name" value="Plug_dom_sf"/>
</dbReference>
<feature type="domain" description="TonB-dependent receptor-like beta-barrel" evidence="14">
    <location>
        <begin position="174"/>
        <end position="619"/>
    </location>
</feature>
<feature type="signal peptide" evidence="13">
    <location>
        <begin position="1"/>
        <end position="21"/>
    </location>
</feature>
<dbReference type="Pfam" id="PF07715">
    <property type="entry name" value="Plug"/>
    <property type="match status" value="1"/>
</dbReference>
<dbReference type="Proteomes" id="UP000711178">
    <property type="component" value="Unassembled WGS sequence"/>
</dbReference>
<keyword evidence="9 10" id="KW-0998">Cell outer membrane</keyword>
<evidence type="ECO:0000256" key="1">
    <source>
        <dbReference type="ARBA" id="ARBA00004571"/>
    </source>
</evidence>
<evidence type="ECO:0000256" key="11">
    <source>
        <dbReference type="RuleBase" id="RU003357"/>
    </source>
</evidence>
<feature type="domain" description="TonB-dependent receptor plug" evidence="15">
    <location>
        <begin position="43"/>
        <end position="152"/>
    </location>
</feature>
<reference evidence="16 17" key="1">
    <citation type="submission" date="2021-05" db="EMBL/GenBank/DDBJ databases">
        <title>Draft Whole Genome Sequencing Of Biosensor Chromobacterium violaceum Strain CV026 Reveals A Regulatory RNA In Chromobacterium violaceum Phenotype Regulatory Network.</title>
        <authorList>
            <person name="Hong K.W."/>
            <person name="Chan K.G."/>
            <person name="Chang C.-Y."/>
        </authorList>
    </citation>
    <scope>NUCLEOTIDE SEQUENCE [LARGE SCALE GENOMIC DNA]</scope>
    <source>
        <strain evidence="16 17">ATCC 31532</strain>
    </source>
</reference>
<dbReference type="CDD" id="cd01347">
    <property type="entry name" value="ligand_gated_channel"/>
    <property type="match status" value="1"/>
</dbReference>
<evidence type="ECO:0000256" key="10">
    <source>
        <dbReference type="PROSITE-ProRule" id="PRU01360"/>
    </source>
</evidence>
<name>A0ABS7FIL0_9NEIS</name>
<sequence>MFKFQSCALFAALTAAGVVQAADLPEFAGDPVIVTASRVPQKVSSLPANVTVITAEDIANSTATTVQDVLSSYAGVHVSNSSGSASTAMVDLRGFGVTGMSNTLILVDGVRQNTNDLSAPNLGAVTLASIDHIEVVRGIGGVAYGGGATGGVINIITKSGAANGVNGSVMLTGGSYDLRQLDANLHAGNQYVALDGYVQSLKTDNYRQNNAERDDNAGATLTFKHDGGDIKLFAKTASQGLRLPGSIVMDPANGQNPLLNNPTGTATPNSHSSTGTSSGGVSLSQDLGAGTLYADWSRRVKDADSCVQYAGIAGCSRDQRNLGENAASARYELPIGKHTLSFGSDWLDSSMSVYNSLGNKQTSQKRVGYFVDGQFKLWQGATLSAGGRQQLVDDKVNAMSGGANLSTIHTSLHAWSLGLKQDLRAGWSVYARSGQSFRLGNADEVTYTNGLPLQPQQSHDREVGAQWANDAAHAKLALFRNDLTNEIAYNPFVGLFGANANLPETRHQGVELEGGAKLSQRVGVNANLTWTQATYRSGAGLAGNTIPMVPKLMANTAVNWSISDASKVSVAAQYVSQQYFDNDQSNAFGRKLPAYTVVDAKFSQAFGKHVSATFSVNNLFNRHYATYGGTDAYTSPTAYDLYPANARNYQAAVTYTF</sequence>
<keyword evidence="7 10" id="KW-0472">Membrane</keyword>
<evidence type="ECO:0000259" key="14">
    <source>
        <dbReference type="Pfam" id="PF00593"/>
    </source>
</evidence>
<feature type="region of interest" description="Disordered" evidence="12">
    <location>
        <begin position="250"/>
        <end position="282"/>
    </location>
</feature>
<keyword evidence="8 16" id="KW-0675">Receptor</keyword>
<dbReference type="InterPro" id="IPR012910">
    <property type="entry name" value="Plug_dom"/>
</dbReference>
<evidence type="ECO:0000256" key="6">
    <source>
        <dbReference type="ARBA" id="ARBA00023077"/>
    </source>
</evidence>
<evidence type="ECO:0000256" key="4">
    <source>
        <dbReference type="ARBA" id="ARBA00022452"/>
    </source>
</evidence>
<dbReference type="InterPro" id="IPR000531">
    <property type="entry name" value="Beta-barrel_TonB"/>
</dbReference>
<feature type="compositionally biased region" description="Polar residues" evidence="12">
    <location>
        <begin position="253"/>
        <end position="266"/>
    </location>
</feature>
<dbReference type="EMBL" id="JAHDTB010000026">
    <property type="protein sequence ID" value="MBW8289897.1"/>
    <property type="molecule type" value="Genomic_DNA"/>
</dbReference>
<gene>
    <name evidence="16" type="ORF">KIF53_19850</name>
</gene>